<dbReference type="InterPro" id="IPR012312">
    <property type="entry name" value="Hemerythrin-like"/>
</dbReference>
<reference evidence="2 3" key="1">
    <citation type="journal article" date="2018" name="Mycol. Prog.">
        <title>Coniella lustricola, a new species from submerged detritus.</title>
        <authorList>
            <person name="Raudabaugh D.B."/>
            <person name="Iturriaga T."/>
            <person name="Carver A."/>
            <person name="Mondo S."/>
            <person name="Pangilinan J."/>
            <person name="Lipzen A."/>
            <person name="He G."/>
            <person name="Amirebrahimi M."/>
            <person name="Grigoriev I.V."/>
            <person name="Miller A.N."/>
        </authorList>
    </citation>
    <scope>NUCLEOTIDE SEQUENCE [LARGE SCALE GENOMIC DNA]</scope>
    <source>
        <strain evidence="2 3">B22-T-1</strain>
    </source>
</reference>
<dbReference type="EMBL" id="KZ678393">
    <property type="protein sequence ID" value="PSR97190.1"/>
    <property type="molecule type" value="Genomic_DNA"/>
</dbReference>
<dbReference type="AlphaFoldDB" id="A0A2T3AGC9"/>
<keyword evidence="3" id="KW-1185">Reference proteome</keyword>
<proteinExistence type="predicted"/>
<evidence type="ECO:0000313" key="3">
    <source>
        <dbReference type="Proteomes" id="UP000241462"/>
    </source>
</evidence>
<evidence type="ECO:0000313" key="2">
    <source>
        <dbReference type="EMBL" id="PSR97190.1"/>
    </source>
</evidence>
<dbReference type="CDD" id="cd12108">
    <property type="entry name" value="Hr-like"/>
    <property type="match status" value="1"/>
</dbReference>
<dbReference type="PANTHER" id="PTHR38048:SF2">
    <property type="entry name" value="HEMERYTHRIN-LIKE DOMAIN-CONTAINING PROTEIN"/>
    <property type="match status" value="1"/>
</dbReference>
<dbReference type="InterPro" id="IPR053206">
    <property type="entry name" value="Dimeric_xanthone_biosynth"/>
</dbReference>
<dbReference type="Proteomes" id="UP000241462">
    <property type="component" value="Unassembled WGS sequence"/>
</dbReference>
<dbReference type="Gene3D" id="1.20.120.520">
    <property type="entry name" value="nmb1532 protein domain like"/>
    <property type="match status" value="1"/>
</dbReference>
<dbReference type="OrthoDB" id="58416at2759"/>
<accession>A0A2T3AGC9</accession>
<name>A0A2T3AGC9_9PEZI</name>
<evidence type="ECO:0000259" key="1">
    <source>
        <dbReference type="Pfam" id="PF01814"/>
    </source>
</evidence>
<gene>
    <name evidence="2" type="ORF">BD289DRAFT_459052</name>
</gene>
<protein>
    <recommendedName>
        <fullName evidence="1">Hemerythrin-like domain-containing protein</fullName>
    </recommendedName>
</protein>
<dbReference type="InParanoid" id="A0A2T3AGC9"/>
<sequence length="249" mass="28004">MPPLYTDTPLALIPTPKYETGKDDPFTIEASNMALSHNAFIRGFNTIYQQAPRLKPSDKADFAGYCIAWAELVLTHHHYEETDFFPNVNKAAGKTHLMAGAVHEHEAFSTGLVRFKNYLLDTGADFDVEELIQILMSFKDPLYEHLKSEPGEIVALARYNTPETPIDILKIADAAGKKVVTIPMLFNCLPVFFLNQESHEFEDGMWLGVWPPLGTVGKAVMNRAIPMWQSSRWRFASCDADGKRKELAV</sequence>
<dbReference type="Pfam" id="PF01814">
    <property type="entry name" value="Hemerythrin"/>
    <property type="match status" value="1"/>
</dbReference>
<organism evidence="2 3">
    <name type="scientific">Coniella lustricola</name>
    <dbReference type="NCBI Taxonomy" id="2025994"/>
    <lineage>
        <taxon>Eukaryota</taxon>
        <taxon>Fungi</taxon>
        <taxon>Dikarya</taxon>
        <taxon>Ascomycota</taxon>
        <taxon>Pezizomycotina</taxon>
        <taxon>Sordariomycetes</taxon>
        <taxon>Sordariomycetidae</taxon>
        <taxon>Diaporthales</taxon>
        <taxon>Schizoparmaceae</taxon>
        <taxon>Coniella</taxon>
    </lineage>
</organism>
<feature type="domain" description="Hemerythrin-like" evidence="1">
    <location>
        <begin position="33"/>
        <end position="155"/>
    </location>
</feature>
<dbReference type="PANTHER" id="PTHR38048">
    <property type="entry name" value="EXPRESSED PROTEIN"/>
    <property type="match status" value="1"/>
</dbReference>